<comment type="caution">
    <text evidence="2">The sequence shown here is derived from an EMBL/GenBank/DDBJ whole genome shotgun (WGS) entry which is preliminary data.</text>
</comment>
<protein>
    <submittedName>
        <fullName evidence="2">Serine/threonine protein phosphatase 1</fullName>
    </submittedName>
</protein>
<gene>
    <name evidence="2" type="ORF">BCL90_0770</name>
</gene>
<reference evidence="2 3" key="1">
    <citation type="submission" date="2018-10" db="EMBL/GenBank/DDBJ databases">
        <title>Genomic Encyclopedia of Archaeal and Bacterial Type Strains, Phase II (KMG-II): from individual species to whole genera.</title>
        <authorList>
            <person name="Goeker M."/>
        </authorList>
    </citation>
    <scope>NUCLEOTIDE SEQUENCE [LARGE SCALE GENOMIC DNA]</scope>
    <source>
        <strain evidence="2 3">DSM 19624</strain>
    </source>
</reference>
<dbReference type="PRINTS" id="PR00114">
    <property type="entry name" value="STPHPHTASE"/>
</dbReference>
<dbReference type="EMBL" id="RCCK01000010">
    <property type="protein sequence ID" value="RLJ80035.1"/>
    <property type="molecule type" value="Genomic_DNA"/>
</dbReference>
<dbReference type="AlphaFoldDB" id="A0A497Y9X7"/>
<dbReference type="InterPro" id="IPR004843">
    <property type="entry name" value="Calcineurin-like_PHP"/>
</dbReference>
<accession>A0A497Y9X7</accession>
<evidence type="ECO:0000259" key="1">
    <source>
        <dbReference type="Pfam" id="PF00149"/>
    </source>
</evidence>
<name>A0A497Y9X7_9SPHI</name>
<evidence type="ECO:0000313" key="3">
    <source>
        <dbReference type="Proteomes" id="UP000273898"/>
    </source>
</evidence>
<dbReference type="PANTHER" id="PTHR42850">
    <property type="entry name" value="METALLOPHOSPHOESTERASE"/>
    <property type="match status" value="1"/>
</dbReference>
<feature type="domain" description="Calcineurin-like phosphoesterase" evidence="1">
    <location>
        <begin position="14"/>
        <end position="162"/>
    </location>
</feature>
<organism evidence="2 3">
    <name type="scientific">Pedobacter alluvionis</name>
    <dbReference type="NCBI Taxonomy" id="475253"/>
    <lineage>
        <taxon>Bacteria</taxon>
        <taxon>Pseudomonadati</taxon>
        <taxon>Bacteroidota</taxon>
        <taxon>Sphingobacteriia</taxon>
        <taxon>Sphingobacteriales</taxon>
        <taxon>Sphingobacteriaceae</taxon>
        <taxon>Pedobacter</taxon>
    </lineage>
</organism>
<dbReference type="Pfam" id="PF00149">
    <property type="entry name" value="Metallophos"/>
    <property type="match status" value="1"/>
</dbReference>
<dbReference type="PANTHER" id="PTHR42850:SF4">
    <property type="entry name" value="ZINC-DEPENDENT ENDOPOLYPHOSPHATASE"/>
    <property type="match status" value="1"/>
</dbReference>
<dbReference type="Proteomes" id="UP000273898">
    <property type="component" value="Unassembled WGS sequence"/>
</dbReference>
<dbReference type="GO" id="GO:0008803">
    <property type="term" value="F:bis(5'-nucleosyl)-tetraphosphatase (symmetrical) activity"/>
    <property type="evidence" value="ECO:0007669"/>
    <property type="project" value="TreeGrafter"/>
</dbReference>
<dbReference type="GO" id="GO:0016791">
    <property type="term" value="F:phosphatase activity"/>
    <property type="evidence" value="ECO:0007669"/>
    <property type="project" value="TreeGrafter"/>
</dbReference>
<dbReference type="InterPro" id="IPR050126">
    <property type="entry name" value="Ap4A_hydrolase"/>
</dbReference>
<dbReference type="CDD" id="cd00144">
    <property type="entry name" value="MPP_PPP_family"/>
    <property type="match status" value="1"/>
</dbReference>
<dbReference type="SUPFAM" id="SSF56300">
    <property type="entry name" value="Metallo-dependent phosphatases"/>
    <property type="match status" value="1"/>
</dbReference>
<dbReference type="InterPro" id="IPR029052">
    <property type="entry name" value="Metallo-depent_PP-like"/>
</dbReference>
<sequence length="254" mass="29651">MLCLLNISRFKMGRTLVIGDIHGGLKGLVQLFERAEVTKDDKLIFLGDYVDGWSESAQVIDYLMQLDKSHQCIFIKGNHDAWCIDWLEKDIVDEVWFVHGGKLTMESYQDLSDVTRKEQLDFFKRMHDYYVDGQNNLFIHAGFSSMHGPEKERYSSNYSWDRTLWEMALTMDTRIKKDSAIYPKRLLLYHEIYIGHTPTLYYNVNVPMQGCNVWNIDTGAAFTGKLTCLDIETKVFWQSDTLQSLYPNEKGRNK</sequence>
<dbReference type="GO" id="GO:0110154">
    <property type="term" value="P:RNA decapping"/>
    <property type="evidence" value="ECO:0007669"/>
    <property type="project" value="TreeGrafter"/>
</dbReference>
<proteinExistence type="predicted"/>
<dbReference type="Gene3D" id="3.60.21.10">
    <property type="match status" value="1"/>
</dbReference>
<evidence type="ECO:0000313" key="2">
    <source>
        <dbReference type="EMBL" id="RLJ80035.1"/>
    </source>
</evidence>
<dbReference type="GO" id="GO:0005737">
    <property type="term" value="C:cytoplasm"/>
    <property type="evidence" value="ECO:0007669"/>
    <property type="project" value="TreeGrafter"/>
</dbReference>
<dbReference type="InterPro" id="IPR006186">
    <property type="entry name" value="Ser/Thr-sp_prot-phosphatase"/>
</dbReference>